<keyword evidence="1" id="KW-0479">Metal-binding</keyword>
<proteinExistence type="inferred from homology"/>
<gene>
    <name evidence="6" type="ORF">LBBP_01455</name>
</gene>
<dbReference type="PANTHER" id="PTHR42988:SF2">
    <property type="entry name" value="CYCLIC NUCLEOTIDE PHOSPHODIESTERASE CBUA0032-RELATED"/>
    <property type="match status" value="1"/>
</dbReference>
<name>A0A0E3B218_LEPBO</name>
<sequence length="292" mass="34235">MKILHLSDLHFPTSVPFFQLKGKMFVGYLNYNLRRRKKYPKNIWNSILNFIRETNPDAIVVSGDITNVSHEEEFKAALKMLSELPQEKVFYIPGNHDRYVKQSVGENAFYEKYFSKLSGESISHNAHYIRIKKIQDLHFVGWDSNIPLSILNAYGRIRPEVVIQTKKTLSERKIRNYVLVCHHPIWNPTNKQETIHHKLLNREEIASLLKEQPPLVYLHGHVHTNWVKFPGDELPYYVVNSASSTRLSDTTHESGFHLLEIQKQNVEIQRYTYNLEKSKFTEAPLVSYSEKE</sequence>
<comment type="similarity">
    <text evidence="4">Belongs to the cyclic nucleotide phosphodiesterase class-III family.</text>
</comment>
<dbReference type="Gene3D" id="3.60.21.10">
    <property type="match status" value="1"/>
</dbReference>
<dbReference type="PATRIC" id="fig|280505.15.peg.1423"/>
<evidence type="ECO:0000313" key="6">
    <source>
        <dbReference type="EMBL" id="ALO25746.1"/>
    </source>
</evidence>
<feature type="domain" description="Calcineurin-like phosphoesterase" evidence="5">
    <location>
        <begin position="1"/>
        <end position="224"/>
    </location>
</feature>
<dbReference type="EMBL" id="CP012029">
    <property type="protein sequence ID" value="ALO25746.1"/>
    <property type="molecule type" value="Genomic_DNA"/>
</dbReference>
<dbReference type="Proteomes" id="UP000058857">
    <property type="component" value="Chromosome 1"/>
</dbReference>
<dbReference type="AlphaFoldDB" id="A0A0E3B218"/>
<evidence type="ECO:0000259" key="5">
    <source>
        <dbReference type="Pfam" id="PF00149"/>
    </source>
</evidence>
<dbReference type="PANTHER" id="PTHR42988">
    <property type="entry name" value="PHOSPHOHYDROLASE"/>
    <property type="match status" value="1"/>
</dbReference>
<accession>A0A0E3B218</accession>
<protein>
    <submittedName>
        <fullName evidence="6">Calcineurin-like phosphoesterase family protein</fullName>
    </submittedName>
</protein>
<dbReference type="CDD" id="cd07400">
    <property type="entry name" value="MPP_1"/>
    <property type="match status" value="1"/>
</dbReference>
<evidence type="ECO:0000256" key="1">
    <source>
        <dbReference type="ARBA" id="ARBA00022723"/>
    </source>
</evidence>
<reference evidence="6 7" key="1">
    <citation type="journal article" date="2015" name="PLoS Negl. Trop. Dis.">
        <title>Distribution of Plasmids in Distinct Leptospira Pathogenic Species.</title>
        <authorList>
            <person name="Wang Y."/>
            <person name="Zhuang X."/>
            <person name="Zhong Y."/>
            <person name="Zhang C."/>
            <person name="Zhang Y."/>
            <person name="Zeng L."/>
            <person name="Zhu Y."/>
            <person name="He P."/>
            <person name="Dong K."/>
            <person name="Pal U."/>
            <person name="Guo X."/>
            <person name="Qin J."/>
        </authorList>
    </citation>
    <scope>NUCLEOTIDE SEQUENCE [LARGE SCALE GENOMIC DNA]</scope>
    <source>
        <strain evidence="6 7">56604</strain>
    </source>
</reference>
<keyword evidence="3" id="KW-0408">Iron</keyword>
<evidence type="ECO:0000256" key="2">
    <source>
        <dbReference type="ARBA" id="ARBA00022801"/>
    </source>
</evidence>
<dbReference type="SUPFAM" id="SSF56300">
    <property type="entry name" value="Metallo-dependent phosphatases"/>
    <property type="match status" value="1"/>
</dbReference>
<evidence type="ECO:0000256" key="3">
    <source>
        <dbReference type="ARBA" id="ARBA00023004"/>
    </source>
</evidence>
<organism evidence="6">
    <name type="scientific">Leptospira borgpetersenii serovar Ballum</name>
    <dbReference type="NCBI Taxonomy" id="280505"/>
    <lineage>
        <taxon>Bacteria</taxon>
        <taxon>Pseudomonadati</taxon>
        <taxon>Spirochaetota</taxon>
        <taxon>Spirochaetia</taxon>
        <taxon>Leptospirales</taxon>
        <taxon>Leptospiraceae</taxon>
        <taxon>Leptospira</taxon>
    </lineage>
</organism>
<dbReference type="RefSeq" id="WP_002740288.1">
    <property type="nucleotide sequence ID" value="NZ_CP012029.1"/>
</dbReference>
<dbReference type="InterPro" id="IPR029052">
    <property type="entry name" value="Metallo-depent_PP-like"/>
</dbReference>
<keyword evidence="2" id="KW-0378">Hydrolase</keyword>
<evidence type="ECO:0000313" key="7">
    <source>
        <dbReference type="Proteomes" id="UP000058857"/>
    </source>
</evidence>
<dbReference type="Pfam" id="PF00149">
    <property type="entry name" value="Metallophos"/>
    <property type="match status" value="1"/>
</dbReference>
<evidence type="ECO:0000256" key="4">
    <source>
        <dbReference type="ARBA" id="ARBA00025742"/>
    </source>
</evidence>
<dbReference type="GO" id="GO:0046872">
    <property type="term" value="F:metal ion binding"/>
    <property type="evidence" value="ECO:0007669"/>
    <property type="project" value="UniProtKB-KW"/>
</dbReference>
<dbReference type="InterPro" id="IPR004843">
    <property type="entry name" value="Calcineurin-like_PHP"/>
</dbReference>
<dbReference type="InterPro" id="IPR050884">
    <property type="entry name" value="CNP_phosphodiesterase-III"/>
</dbReference>
<dbReference type="GO" id="GO:0016787">
    <property type="term" value="F:hydrolase activity"/>
    <property type="evidence" value="ECO:0007669"/>
    <property type="project" value="UniProtKB-KW"/>
</dbReference>